<protein>
    <submittedName>
        <fullName evidence="2">Helix-turn-helix transcriptional regulator</fullName>
    </submittedName>
</protein>
<dbReference type="CDD" id="cd00093">
    <property type="entry name" value="HTH_XRE"/>
    <property type="match status" value="1"/>
</dbReference>
<evidence type="ECO:0000313" key="2">
    <source>
        <dbReference type="EMBL" id="MBC5689262.1"/>
    </source>
</evidence>
<dbReference type="SMART" id="SM00530">
    <property type="entry name" value="HTH_XRE"/>
    <property type="match status" value="1"/>
</dbReference>
<gene>
    <name evidence="2" type="ORF">H8S37_10075</name>
</gene>
<evidence type="ECO:0000313" key="3">
    <source>
        <dbReference type="Proteomes" id="UP000652477"/>
    </source>
</evidence>
<reference evidence="2" key="1">
    <citation type="submission" date="2020-08" db="EMBL/GenBank/DDBJ databases">
        <title>Genome public.</title>
        <authorList>
            <person name="Liu C."/>
            <person name="Sun Q."/>
        </authorList>
    </citation>
    <scope>NUCLEOTIDE SEQUENCE</scope>
    <source>
        <strain evidence="2">NSJ-55</strain>
    </source>
</reference>
<comment type="caution">
    <text evidence="2">The sequence shown here is derived from an EMBL/GenBank/DDBJ whole genome shotgun (WGS) entry which is preliminary data.</text>
</comment>
<dbReference type="Gene3D" id="1.10.260.40">
    <property type="entry name" value="lambda repressor-like DNA-binding domains"/>
    <property type="match status" value="1"/>
</dbReference>
<dbReference type="Pfam" id="PF01381">
    <property type="entry name" value="HTH_3"/>
    <property type="match status" value="1"/>
</dbReference>
<dbReference type="SUPFAM" id="SSF47413">
    <property type="entry name" value="lambda repressor-like DNA-binding domains"/>
    <property type="match status" value="1"/>
</dbReference>
<dbReference type="AlphaFoldDB" id="A0A923LJK2"/>
<dbReference type="RefSeq" id="WP_186875937.1">
    <property type="nucleotide sequence ID" value="NZ_JACOPF010000002.1"/>
</dbReference>
<dbReference type="PROSITE" id="PS50943">
    <property type="entry name" value="HTH_CROC1"/>
    <property type="match status" value="1"/>
</dbReference>
<evidence type="ECO:0000259" key="1">
    <source>
        <dbReference type="PROSITE" id="PS50943"/>
    </source>
</evidence>
<dbReference type="EMBL" id="JACOPF010000002">
    <property type="protein sequence ID" value="MBC5689262.1"/>
    <property type="molecule type" value="Genomic_DNA"/>
</dbReference>
<dbReference type="InterPro" id="IPR010982">
    <property type="entry name" value="Lambda_DNA-bd_dom_sf"/>
</dbReference>
<feature type="domain" description="HTH cro/C1-type" evidence="1">
    <location>
        <begin position="15"/>
        <end position="70"/>
    </location>
</feature>
<dbReference type="Proteomes" id="UP000652477">
    <property type="component" value="Unassembled WGS sequence"/>
</dbReference>
<organism evidence="2 3">
    <name type="scientific">Mediterraneibacter hominis</name>
    <dbReference type="NCBI Taxonomy" id="2763054"/>
    <lineage>
        <taxon>Bacteria</taxon>
        <taxon>Bacillati</taxon>
        <taxon>Bacillota</taxon>
        <taxon>Clostridia</taxon>
        <taxon>Lachnospirales</taxon>
        <taxon>Lachnospiraceae</taxon>
        <taxon>Mediterraneibacter</taxon>
    </lineage>
</organism>
<dbReference type="GO" id="GO:0003677">
    <property type="term" value="F:DNA binding"/>
    <property type="evidence" value="ECO:0007669"/>
    <property type="project" value="InterPro"/>
</dbReference>
<sequence>MDKNKIDKKAIGKRIRNIRINNGYTSQEFGTLIDGSSKSSVSGWENGFNLPNKARLLKIAEIGNCTIDELLYGSFEEYVVSTLKSILGIELKTPFLYYFIDRLKKKNITYGEDTKIYFEYRDLGVLPDKLGLRPLIYQPIYLMHSEYPIYTAYFSGSEQEILFFLYADIQKNLLHIIPNFMLDTTINYTNTIIGNLKNPEKLIIFLKNIYELGFKNTAISIISYTIEYLSDHNGTVTRYTPKENITYLEFSVDEQCFIENSVHKSDYKIFEPFRKELIKEILYQRTYNNI</sequence>
<name>A0A923LJK2_9FIRM</name>
<keyword evidence="3" id="KW-1185">Reference proteome</keyword>
<accession>A0A923LJK2</accession>
<proteinExistence type="predicted"/>
<dbReference type="InterPro" id="IPR001387">
    <property type="entry name" value="Cro/C1-type_HTH"/>
</dbReference>